<proteinExistence type="predicted"/>
<dbReference type="Proteomes" id="UP000198724">
    <property type="component" value="Unassembled WGS sequence"/>
</dbReference>
<reference evidence="3" key="1">
    <citation type="submission" date="2016-10" db="EMBL/GenBank/DDBJ databases">
        <authorList>
            <person name="Varghese N."/>
            <person name="Submissions S."/>
        </authorList>
    </citation>
    <scope>NUCLEOTIDE SEQUENCE [LARGE SCALE GENOMIC DNA]</scope>
    <source>
        <strain evidence="3">LP51</strain>
    </source>
</reference>
<evidence type="ECO:0000313" key="2">
    <source>
        <dbReference type="EMBL" id="SFH38188.1"/>
    </source>
</evidence>
<keyword evidence="1" id="KW-0472">Membrane</keyword>
<keyword evidence="1" id="KW-0812">Transmembrane</keyword>
<name>A0A1I2ZK43_9BACT</name>
<dbReference type="EMBL" id="FOOT01000015">
    <property type="protein sequence ID" value="SFH38188.1"/>
    <property type="molecule type" value="Genomic_DNA"/>
</dbReference>
<dbReference type="AlphaFoldDB" id="A0A1I2ZK43"/>
<dbReference type="OrthoDB" id="323290at2"/>
<keyword evidence="3" id="KW-1185">Reference proteome</keyword>
<dbReference type="RefSeq" id="WP_092105619.1">
    <property type="nucleotide sequence ID" value="NZ_FOOT01000015.1"/>
</dbReference>
<protein>
    <submittedName>
        <fullName evidence="2">Uncharacterized protein</fullName>
    </submittedName>
</protein>
<feature type="transmembrane region" description="Helical" evidence="1">
    <location>
        <begin position="38"/>
        <end position="57"/>
    </location>
</feature>
<feature type="transmembrane region" description="Helical" evidence="1">
    <location>
        <begin position="6"/>
        <end position="26"/>
    </location>
</feature>
<sequence length="146" mass="16728">MIYQLSEFILPYILGIDLFVIALLYLSKLPGEKITRRFILAAAMAGFAGLSFFKLLFTETGIAASTPISIEFINKDILSPVYFIKNGREGKRVFWKDSLKDSTTRTFEQEGNPDLTLATKFDEEWHYTTINLRQDAKITVEKSTFR</sequence>
<organism evidence="2 3">
    <name type="scientific">Pontibacter chinhatensis</name>
    <dbReference type="NCBI Taxonomy" id="1436961"/>
    <lineage>
        <taxon>Bacteria</taxon>
        <taxon>Pseudomonadati</taxon>
        <taxon>Bacteroidota</taxon>
        <taxon>Cytophagia</taxon>
        <taxon>Cytophagales</taxon>
        <taxon>Hymenobacteraceae</taxon>
        <taxon>Pontibacter</taxon>
    </lineage>
</organism>
<dbReference type="STRING" id="1436961.SAMN05421739_11511"/>
<accession>A0A1I2ZK43</accession>
<gene>
    <name evidence="2" type="ORF">SAMN05421739_11511</name>
</gene>
<evidence type="ECO:0000313" key="3">
    <source>
        <dbReference type="Proteomes" id="UP000198724"/>
    </source>
</evidence>
<evidence type="ECO:0000256" key="1">
    <source>
        <dbReference type="SAM" id="Phobius"/>
    </source>
</evidence>
<keyword evidence="1" id="KW-1133">Transmembrane helix</keyword>